<dbReference type="CDD" id="cd23138">
    <property type="entry name" value="RING-HC_ORTHRUS_rpt1"/>
    <property type="match status" value="1"/>
</dbReference>
<feature type="domain" description="YDG" evidence="10">
    <location>
        <begin position="198"/>
        <end position="348"/>
    </location>
</feature>
<evidence type="ECO:0000259" key="10">
    <source>
        <dbReference type="PROSITE" id="PS51015"/>
    </source>
</evidence>
<feature type="region of interest" description="Disordered" evidence="8">
    <location>
        <begin position="534"/>
        <end position="632"/>
    </location>
</feature>
<organism evidence="11 12">
    <name type="scientific">Coccomyxa subellipsoidea</name>
    <dbReference type="NCBI Taxonomy" id="248742"/>
    <lineage>
        <taxon>Eukaryota</taxon>
        <taxon>Viridiplantae</taxon>
        <taxon>Chlorophyta</taxon>
        <taxon>core chlorophytes</taxon>
        <taxon>Trebouxiophyceae</taxon>
        <taxon>Trebouxiophyceae incertae sedis</taxon>
        <taxon>Coccomyxaceae</taxon>
        <taxon>Coccomyxa</taxon>
    </lineage>
</organism>
<reference evidence="11 12" key="1">
    <citation type="journal article" date="2024" name="Nat. Commun.">
        <title>Phylogenomics reveals the evolutionary origins of lichenization in chlorophyte algae.</title>
        <authorList>
            <person name="Puginier C."/>
            <person name="Libourel C."/>
            <person name="Otte J."/>
            <person name="Skaloud P."/>
            <person name="Haon M."/>
            <person name="Grisel S."/>
            <person name="Petersen M."/>
            <person name="Berrin J.G."/>
            <person name="Delaux P.M."/>
            <person name="Dal Grande F."/>
            <person name="Keller J."/>
        </authorList>
    </citation>
    <scope>NUCLEOTIDE SEQUENCE [LARGE SCALE GENOMIC DNA]</scope>
    <source>
        <strain evidence="11 12">SAG 216-7</strain>
    </source>
</reference>
<dbReference type="Pfam" id="PF00097">
    <property type="entry name" value="zf-C3HC4"/>
    <property type="match status" value="1"/>
</dbReference>
<keyword evidence="12" id="KW-1185">Reference proteome</keyword>
<dbReference type="InterPro" id="IPR017907">
    <property type="entry name" value="Znf_RING_CS"/>
</dbReference>
<dbReference type="Proteomes" id="UP001491310">
    <property type="component" value="Unassembled WGS sequence"/>
</dbReference>
<dbReference type="PROSITE" id="PS00518">
    <property type="entry name" value="ZF_RING_1"/>
    <property type="match status" value="1"/>
</dbReference>
<keyword evidence="3" id="KW-0862">Zinc</keyword>
<accession>A0ABR2YP18</accession>
<evidence type="ECO:0000313" key="12">
    <source>
        <dbReference type="Proteomes" id="UP001491310"/>
    </source>
</evidence>
<dbReference type="Pfam" id="PF02182">
    <property type="entry name" value="SAD_SRA"/>
    <property type="match status" value="1"/>
</dbReference>
<dbReference type="InterPro" id="IPR015947">
    <property type="entry name" value="PUA-like_sf"/>
</dbReference>
<dbReference type="EMBL" id="JALJOT010000007">
    <property type="protein sequence ID" value="KAK9908784.1"/>
    <property type="molecule type" value="Genomic_DNA"/>
</dbReference>
<evidence type="ECO:0000256" key="6">
    <source>
        <dbReference type="PROSITE-ProRule" id="PRU00175"/>
    </source>
</evidence>
<dbReference type="Gene3D" id="2.30.280.10">
    <property type="entry name" value="SRA-YDG"/>
    <property type="match status" value="1"/>
</dbReference>
<evidence type="ECO:0000313" key="11">
    <source>
        <dbReference type="EMBL" id="KAK9908784.1"/>
    </source>
</evidence>
<dbReference type="InterPro" id="IPR003105">
    <property type="entry name" value="SRA_YDG"/>
</dbReference>
<dbReference type="InterPro" id="IPR001841">
    <property type="entry name" value="Znf_RING"/>
</dbReference>
<dbReference type="PANTHER" id="PTHR14140:SF27">
    <property type="entry name" value="OS04G0289800 PROTEIN"/>
    <property type="match status" value="1"/>
</dbReference>
<evidence type="ECO:0000256" key="5">
    <source>
        <dbReference type="ARBA" id="ARBA00023242"/>
    </source>
</evidence>
<dbReference type="InterPro" id="IPR018957">
    <property type="entry name" value="Znf_C3HC4_RING-type"/>
</dbReference>
<feature type="region of interest" description="Disordered" evidence="8">
    <location>
        <begin position="407"/>
        <end position="432"/>
    </location>
</feature>
<evidence type="ECO:0000256" key="3">
    <source>
        <dbReference type="ARBA" id="ARBA00022833"/>
    </source>
</evidence>
<feature type="compositionally biased region" description="Low complexity" evidence="8">
    <location>
        <begin position="683"/>
        <end position="702"/>
    </location>
</feature>
<dbReference type="InterPro" id="IPR036987">
    <property type="entry name" value="SRA-YDG_sf"/>
</dbReference>
<keyword evidence="5 7" id="KW-0539">Nucleus</keyword>
<proteinExistence type="predicted"/>
<name>A0ABR2YP18_9CHLO</name>
<dbReference type="InterPro" id="IPR045134">
    <property type="entry name" value="UHRF1/2-like"/>
</dbReference>
<feature type="region of interest" description="Disordered" evidence="8">
    <location>
        <begin position="23"/>
        <end position="62"/>
    </location>
</feature>
<keyword evidence="1" id="KW-0479">Metal-binding</keyword>
<feature type="compositionally biased region" description="Basic and acidic residues" evidence="8">
    <location>
        <begin position="47"/>
        <end position="62"/>
    </location>
</feature>
<evidence type="ECO:0000256" key="2">
    <source>
        <dbReference type="ARBA" id="ARBA00022771"/>
    </source>
</evidence>
<feature type="compositionally biased region" description="Basic and acidic residues" evidence="8">
    <location>
        <begin position="26"/>
        <end position="35"/>
    </location>
</feature>
<keyword evidence="2 6" id="KW-0863">Zinc-finger</keyword>
<feature type="compositionally biased region" description="Low complexity" evidence="8">
    <location>
        <begin position="599"/>
        <end position="615"/>
    </location>
</feature>
<evidence type="ECO:0000259" key="9">
    <source>
        <dbReference type="PROSITE" id="PS50089"/>
    </source>
</evidence>
<protein>
    <recommendedName>
        <fullName evidence="13">RING-type E3 ubiquitin transferase</fullName>
    </recommendedName>
</protein>
<sequence>MAVVRMDEAELRKRITQIQLDQSLTDAEKAKKRQELLSGRWSQPAAKDPEDAATDDKGKEAADETTIFDETLKCAMCMDLCARPVTAPCQHNFCLGCFNKWVAQGKKTCPTCRHAFPAKFASNPRINTLLASAIRMAKLGQRPVNTKFVVHINDKDRPDEAFTTDRAVRSGRANAASGRIMVTVPGDHFGPIPPEADPRGTGVRVGEFWKDRLDCRQWGAHFPHVAGIAGQSGQGAQSVVLSGGYEDDLDEGEWFLYTGSGGRDLSGNKRVNKIQSFDQTFDKMNKALLISCEKGLPVRVVRSHKEKRSAYAPSEEQPVRYDGIYRIARAYRKPGAQGQLVCRYLFIRCENEPAPWSSEDSGDAPWTAALPAAVQKEIKEAKGKVYEMGAKPWWDYNAEKKEWGWTRPAPVSQKQGGDPSSSPKKARRKANEHERALREFTCTLCKGILAQPLSTPCGHHFCKPCLLTKFQGQGDTEDRATNAGRALRERKTVKPCPTCKADIAEFLQHGQVNRGMVEVIVKLQEAARKAEEAAARLESGEAADDAEGDAEEAAEEEVPEEEADNSAPAQADPVPEPSAAAEAPAEAAVDAATEEQEEPAAAVAAPPAHVPAALPAPVPASGGTTSPQSAEEMAALAADFPEYDEELLKGMVDDQGGDFLETRAVLRRMRNQLAAAERKAKKAAAAAEAGPSGEPAGCPKKAAAGRKKNAAAKTSVDVDGEAKSSAAAAQAPSGDVATADAAADGDAAAMDVTVEIAPKGKGKKRAAPSGAEPVAKRTNPSRKAQE</sequence>
<gene>
    <name evidence="11" type="ORF">WJX75_002884</name>
</gene>
<feature type="compositionally biased region" description="Acidic residues" evidence="8">
    <location>
        <begin position="541"/>
        <end position="564"/>
    </location>
</feature>
<dbReference type="SMART" id="SM00184">
    <property type="entry name" value="RING"/>
    <property type="match status" value="2"/>
</dbReference>
<feature type="compositionally biased region" description="Low complexity" evidence="8">
    <location>
        <begin position="723"/>
        <end position="759"/>
    </location>
</feature>
<feature type="domain" description="RING-type" evidence="9">
    <location>
        <begin position="74"/>
        <end position="113"/>
    </location>
</feature>
<comment type="subcellular location">
    <subcellularLocation>
        <location evidence="7">Nucleus</location>
    </subcellularLocation>
</comment>
<dbReference type="InterPro" id="IPR047498">
    <property type="entry name" value="RING-HC_ORTHRUS_rpt1"/>
</dbReference>
<evidence type="ECO:0000256" key="8">
    <source>
        <dbReference type="SAM" id="MobiDB-lite"/>
    </source>
</evidence>
<dbReference type="Gene3D" id="3.30.40.10">
    <property type="entry name" value="Zinc/RING finger domain, C3HC4 (zinc finger)"/>
    <property type="match status" value="2"/>
</dbReference>
<dbReference type="SUPFAM" id="SSF57850">
    <property type="entry name" value="RING/U-box"/>
    <property type="match status" value="2"/>
</dbReference>
<dbReference type="Pfam" id="PF13923">
    <property type="entry name" value="zf-C3HC4_2"/>
    <property type="match status" value="1"/>
</dbReference>
<dbReference type="InterPro" id="IPR013083">
    <property type="entry name" value="Znf_RING/FYVE/PHD"/>
</dbReference>
<evidence type="ECO:0008006" key="13">
    <source>
        <dbReference type="Google" id="ProtNLM"/>
    </source>
</evidence>
<feature type="domain" description="RING-type" evidence="9">
    <location>
        <begin position="442"/>
        <end position="500"/>
    </location>
</feature>
<dbReference type="PROSITE" id="PS51015">
    <property type="entry name" value="YDG"/>
    <property type="match status" value="1"/>
</dbReference>
<dbReference type="PROSITE" id="PS50089">
    <property type="entry name" value="ZF_RING_2"/>
    <property type="match status" value="2"/>
</dbReference>
<dbReference type="SUPFAM" id="SSF88697">
    <property type="entry name" value="PUA domain-like"/>
    <property type="match status" value="1"/>
</dbReference>
<feature type="region of interest" description="Disordered" evidence="8">
    <location>
        <begin position="672"/>
        <end position="786"/>
    </location>
</feature>
<feature type="compositionally biased region" description="Low complexity" evidence="8">
    <location>
        <begin position="571"/>
        <end position="591"/>
    </location>
</feature>
<dbReference type="PANTHER" id="PTHR14140">
    <property type="entry name" value="E3 UBIQUITIN-PROTEIN LIGASE UHRF-RELATED"/>
    <property type="match status" value="1"/>
</dbReference>
<evidence type="ECO:0000256" key="1">
    <source>
        <dbReference type="ARBA" id="ARBA00022723"/>
    </source>
</evidence>
<evidence type="ECO:0000256" key="7">
    <source>
        <dbReference type="PROSITE-ProRule" id="PRU00358"/>
    </source>
</evidence>
<keyword evidence="4" id="KW-0238">DNA-binding</keyword>
<comment type="caution">
    <text evidence="11">The sequence shown here is derived from an EMBL/GenBank/DDBJ whole genome shotgun (WGS) entry which is preliminary data.</text>
</comment>
<evidence type="ECO:0000256" key="4">
    <source>
        <dbReference type="ARBA" id="ARBA00023125"/>
    </source>
</evidence>
<dbReference type="SMART" id="SM00466">
    <property type="entry name" value="SRA"/>
    <property type="match status" value="1"/>
</dbReference>
<feature type="compositionally biased region" description="Polar residues" evidence="8">
    <location>
        <begin position="412"/>
        <end position="423"/>
    </location>
</feature>